<dbReference type="Proteomes" id="UP001300348">
    <property type="component" value="Chromosome"/>
</dbReference>
<protein>
    <recommendedName>
        <fullName evidence="3">DNA-binding protein</fullName>
    </recommendedName>
</protein>
<dbReference type="GeneID" id="88855131"/>
<sequence length="61" mass="7158">MQTTNAINAKHRWVTYPQFCERAEVSLRTAKYYVASGKVKIKPKKKPGEKVYIDWLDWNNG</sequence>
<evidence type="ECO:0000313" key="2">
    <source>
        <dbReference type="Proteomes" id="UP001300348"/>
    </source>
</evidence>
<dbReference type="EMBL" id="CP133647">
    <property type="protein sequence ID" value="WNH03287.1"/>
    <property type="molecule type" value="Genomic_DNA"/>
</dbReference>
<accession>A0ABY9XKY6</accession>
<evidence type="ECO:0008006" key="3">
    <source>
        <dbReference type="Google" id="ProtNLM"/>
    </source>
</evidence>
<keyword evidence="2" id="KW-1185">Reference proteome</keyword>
<organism evidence="1 2">
    <name type="scientific">Xenorhabdus griffiniae</name>
    <dbReference type="NCBI Taxonomy" id="351672"/>
    <lineage>
        <taxon>Bacteria</taxon>
        <taxon>Pseudomonadati</taxon>
        <taxon>Pseudomonadota</taxon>
        <taxon>Gammaproteobacteria</taxon>
        <taxon>Enterobacterales</taxon>
        <taxon>Morganellaceae</taxon>
        <taxon>Xenorhabdus</taxon>
    </lineage>
</organism>
<reference evidence="1 2" key="1">
    <citation type="journal article" date="2023" name="Access Microbiol">
        <title>The genome of a steinernematid-associated Pseudomonas piscis bacterium encodes the biosynthesis of insect toxins.</title>
        <authorList>
            <person name="Awori R.M."/>
            <person name="Hendre P."/>
            <person name="Amugune N.O."/>
        </authorList>
    </citation>
    <scope>NUCLEOTIDE SEQUENCE [LARGE SCALE GENOMIC DNA]</scope>
    <source>
        <strain evidence="1 2">97</strain>
    </source>
</reference>
<name>A0ABY9XKY6_9GAMM</name>
<gene>
    <name evidence="1" type="ORF">QL112_006200</name>
</gene>
<evidence type="ECO:0000313" key="1">
    <source>
        <dbReference type="EMBL" id="WNH03287.1"/>
    </source>
</evidence>
<dbReference type="RefSeq" id="WP_189761194.1">
    <property type="nucleotide sequence ID" value="NZ_CAWPOC010000069.1"/>
</dbReference>
<proteinExistence type="predicted"/>